<dbReference type="AlphaFoldDB" id="A0A3N1KSV9"/>
<reference evidence="2 3" key="1">
    <citation type="submission" date="2018-11" db="EMBL/GenBank/DDBJ databases">
        <title>Genomic Encyclopedia of Type Strains, Phase IV (KMG-IV): sequencing the most valuable type-strain genomes for metagenomic binning, comparative biology and taxonomic classification.</title>
        <authorList>
            <person name="Goeker M."/>
        </authorList>
    </citation>
    <scope>NUCLEOTIDE SEQUENCE [LARGE SCALE GENOMIC DNA]</scope>
    <source>
        <strain evidence="2 3">DSM 5900</strain>
    </source>
</reference>
<protein>
    <submittedName>
        <fullName evidence="2">Electron transfer DM13</fullName>
    </submittedName>
</protein>
<name>A0A3N1KSV9_9PROT</name>
<organism evidence="2 3">
    <name type="scientific">Stella humosa</name>
    <dbReference type="NCBI Taxonomy" id="94"/>
    <lineage>
        <taxon>Bacteria</taxon>
        <taxon>Pseudomonadati</taxon>
        <taxon>Pseudomonadota</taxon>
        <taxon>Alphaproteobacteria</taxon>
        <taxon>Rhodospirillales</taxon>
        <taxon>Stellaceae</taxon>
        <taxon>Stella</taxon>
    </lineage>
</organism>
<keyword evidence="3" id="KW-1185">Reference proteome</keyword>
<dbReference type="InterPro" id="IPR019545">
    <property type="entry name" value="DM13_domain"/>
</dbReference>
<dbReference type="PROSITE" id="PS51549">
    <property type="entry name" value="DM13"/>
    <property type="match status" value="1"/>
</dbReference>
<evidence type="ECO:0000313" key="3">
    <source>
        <dbReference type="Proteomes" id="UP000278222"/>
    </source>
</evidence>
<comment type="caution">
    <text evidence="2">The sequence shown here is derived from an EMBL/GenBank/DDBJ whole genome shotgun (WGS) entry which is preliminary data.</text>
</comment>
<sequence>MRRILFWFLLGGLLGTGGGFALGVFFFPYIFPPPVANQQVADRAAQTVLGTGTFVHADPSDPIHWGRGSVSVLRDAAGGRIVYLEKDFEVGPGPDYRVYLVAHPAPRAKDDVRAAFIDLGGLAAFKGSQIYAIPEGVDLAAQGSVVIWCRAFAQLISPATIARVP</sequence>
<evidence type="ECO:0000313" key="2">
    <source>
        <dbReference type="EMBL" id="ROP83084.1"/>
    </source>
</evidence>
<proteinExistence type="predicted"/>
<dbReference type="OrthoDB" id="6106486at2"/>
<dbReference type="EMBL" id="RJKX01000017">
    <property type="protein sequence ID" value="ROP83084.1"/>
    <property type="molecule type" value="Genomic_DNA"/>
</dbReference>
<dbReference type="Proteomes" id="UP000278222">
    <property type="component" value="Unassembled WGS sequence"/>
</dbReference>
<gene>
    <name evidence="2" type="ORF">EDC65_4613</name>
</gene>
<feature type="domain" description="DM13" evidence="1">
    <location>
        <begin position="52"/>
        <end position="162"/>
    </location>
</feature>
<evidence type="ECO:0000259" key="1">
    <source>
        <dbReference type="PROSITE" id="PS51549"/>
    </source>
</evidence>
<dbReference type="Pfam" id="PF10517">
    <property type="entry name" value="DM13"/>
    <property type="match status" value="1"/>
</dbReference>
<dbReference type="RefSeq" id="WP_123694033.1">
    <property type="nucleotide sequence ID" value="NZ_AP019700.1"/>
</dbReference>
<accession>A0A3N1KSV9</accession>